<evidence type="ECO:0000256" key="5">
    <source>
        <dbReference type="SAM" id="MobiDB-lite"/>
    </source>
</evidence>
<dbReference type="GO" id="GO:0034727">
    <property type="term" value="P:piecemeal microautophagy of the nucleus"/>
    <property type="evidence" value="ECO:0007669"/>
    <property type="project" value="TreeGrafter"/>
</dbReference>
<proteinExistence type="evidence at transcript level"/>
<dbReference type="PANTHER" id="PTHR13430:SF4">
    <property type="entry name" value="AUTOPHAGY-RELATED PROTEIN 13"/>
    <property type="match status" value="1"/>
</dbReference>
<evidence type="ECO:0000256" key="4">
    <source>
        <dbReference type="RuleBase" id="RU361214"/>
    </source>
</evidence>
<keyword evidence="3 4" id="KW-0072">Autophagy</keyword>
<dbReference type="EMBL" id="KJ778621">
    <property type="protein sequence ID" value="AIH07030.1"/>
    <property type="molecule type" value="mRNA"/>
</dbReference>
<protein>
    <recommendedName>
        <fullName evidence="4">Autophagy-related protein 13</fullName>
    </recommendedName>
</protein>
<evidence type="ECO:0000256" key="3">
    <source>
        <dbReference type="ARBA" id="ARBA00023006"/>
    </source>
</evidence>
<dbReference type="GO" id="GO:1990316">
    <property type="term" value="C:Atg1/ULK1 kinase complex"/>
    <property type="evidence" value="ECO:0007669"/>
    <property type="project" value="InterPro"/>
</dbReference>
<dbReference type="PANTHER" id="PTHR13430">
    <property type="match status" value="1"/>
</dbReference>
<evidence type="ECO:0000256" key="2">
    <source>
        <dbReference type="ARBA" id="ARBA00007341"/>
    </source>
</evidence>
<evidence type="ECO:0000259" key="6">
    <source>
        <dbReference type="Pfam" id="PF10033"/>
    </source>
</evidence>
<feature type="domain" description="Autophagy-related protein 13 N-terminal" evidence="6">
    <location>
        <begin position="89"/>
        <end position="192"/>
    </location>
</feature>
<evidence type="ECO:0000256" key="1">
    <source>
        <dbReference type="ARBA" id="ARBA00004329"/>
    </source>
</evidence>
<feature type="region of interest" description="Disordered" evidence="5">
    <location>
        <begin position="211"/>
        <end position="247"/>
    </location>
</feature>
<reference evidence="7" key="1">
    <citation type="journal article" date="2015" name="Front. Physiol.">
        <title>Cloning, expression analysis, and RNA interference study of a HORMA domain containing autophagy-related gene 13 (ATG13) from the coleopteran beetle, Tenebrio molitor.</title>
        <authorList>
            <person name="Lee J.H."/>
            <person name="Jo Y.H."/>
            <person name="Patnaik B.B."/>
            <person name="Park K.B."/>
            <person name="Tindwa H."/>
            <person name="Seo G.W."/>
            <person name="Chandrasekar R."/>
            <person name="Lee Y.S."/>
            <person name="Han Y.S."/>
        </authorList>
    </citation>
    <scope>NUCLEOTIDE SEQUENCE</scope>
</reference>
<dbReference type="InterPro" id="IPR018731">
    <property type="entry name" value="Atg13_N"/>
</dbReference>
<name>A0A0H3UAL5_TENMO</name>
<organism evidence="7">
    <name type="scientific">Tenebrio molitor</name>
    <name type="common">Yellow mealworm beetle</name>
    <dbReference type="NCBI Taxonomy" id="7067"/>
    <lineage>
        <taxon>Eukaryota</taxon>
        <taxon>Metazoa</taxon>
        <taxon>Ecdysozoa</taxon>
        <taxon>Arthropoda</taxon>
        <taxon>Hexapoda</taxon>
        <taxon>Insecta</taxon>
        <taxon>Pterygota</taxon>
        <taxon>Neoptera</taxon>
        <taxon>Endopterygota</taxon>
        <taxon>Coleoptera</taxon>
        <taxon>Polyphaga</taxon>
        <taxon>Cucujiformia</taxon>
        <taxon>Tenebrionidae</taxon>
        <taxon>Tenebrio</taxon>
    </lineage>
</organism>
<dbReference type="InterPro" id="IPR040182">
    <property type="entry name" value="ATG13"/>
</dbReference>
<dbReference type="GO" id="GO:0000423">
    <property type="term" value="P:mitophagy"/>
    <property type="evidence" value="ECO:0007669"/>
    <property type="project" value="TreeGrafter"/>
</dbReference>
<dbReference type="GO" id="GO:0000407">
    <property type="term" value="C:phagophore assembly site"/>
    <property type="evidence" value="ECO:0007669"/>
    <property type="project" value="UniProtKB-SubCell"/>
</dbReference>
<comment type="similarity">
    <text evidence="2 4">Belongs to the ATG13 family. Metazoan subfamily.</text>
</comment>
<accession>A0A0H3UAL5</accession>
<evidence type="ECO:0000313" key="7">
    <source>
        <dbReference type="EMBL" id="AIH07030.1"/>
    </source>
</evidence>
<comment type="subcellular location">
    <subcellularLocation>
        <location evidence="1">Preautophagosomal structure</location>
    </subcellularLocation>
</comment>
<dbReference type="GO" id="GO:0005829">
    <property type="term" value="C:cytosol"/>
    <property type="evidence" value="ECO:0007669"/>
    <property type="project" value="TreeGrafter"/>
</dbReference>
<dbReference type="GO" id="GO:0034497">
    <property type="term" value="P:protein localization to phagophore assembly site"/>
    <property type="evidence" value="ECO:0007669"/>
    <property type="project" value="TreeGrafter"/>
</dbReference>
<dbReference type="AlphaFoldDB" id="A0A0H3UAL5"/>
<dbReference type="Pfam" id="PF10033">
    <property type="entry name" value="ATG13"/>
    <property type="match status" value="1"/>
</dbReference>
<sequence length="391" mass="43780">MKLDVQEEKDLNKYIKFFALKSTQIIIQSRVGEKVFASCKPNTKGTDWFNLHITDLPDVLAETKKALNGEIISTSIPLCVEISLRTPEGDQMVLESWCLSLLPEQCDPIMRTISSVYNNMGLLLKSLISVTRVTPAYKLSRRQGPDSYVICYRIYMDQPVLHNLGDGYKQIRIGQICTPVGTLQFSVSYRIKMTISPTQTGKNSIMLKSDHFNGNSNIRRNRNNEDINDLTKPMRPGPFADPKPKKLVEPELPGITRLLALGKAKSRNAATITPDIKSLGSNAKLTDEEENSTEEYSPISKSLTASKISTSGSLKAVNEEYWMKQLNAPFATPGPMGELMDFFRQCKLSPPLQSPQKTPTPAEINKMIEMYESQLPEYDAVVQSFCDSPDN</sequence>
<dbReference type="Gene3D" id="3.30.900.10">
    <property type="entry name" value="HORMA domain"/>
    <property type="match status" value="1"/>
</dbReference>
<dbReference type="InterPro" id="IPR036570">
    <property type="entry name" value="HORMA_dom_sf"/>
</dbReference>